<keyword evidence="3" id="KW-1185">Reference proteome</keyword>
<keyword evidence="1" id="KW-0812">Transmembrane</keyword>
<evidence type="ECO:0000256" key="1">
    <source>
        <dbReference type="SAM" id="Phobius"/>
    </source>
</evidence>
<organism evidence="2 3">
    <name type="scientific">Geoanaerobacter pelophilus</name>
    <dbReference type="NCBI Taxonomy" id="60036"/>
    <lineage>
        <taxon>Bacteria</taxon>
        <taxon>Pseudomonadati</taxon>
        <taxon>Thermodesulfobacteriota</taxon>
        <taxon>Desulfuromonadia</taxon>
        <taxon>Geobacterales</taxon>
        <taxon>Geobacteraceae</taxon>
        <taxon>Geoanaerobacter</taxon>
    </lineage>
</organism>
<dbReference type="GO" id="GO:0035269">
    <property type="term" value="P:protein O-linked glycosylation via mannose"/>
    <property type="evidence" value="ECO:0007669"/>
    <property type="project" value="TreeGrafter"/>
</dbReference>
<feature type="transmembrane region" description="Helical" evidence="1">
    <location>
        <begin position="47"/>
        <end position="69"/>
    </location>
</feature>
<proteinExistence type="predicted"/>
<dbReference type="GO" id="GO:0000030">
    <property type="term" value="F:mannosyltransferase activity"/>
    <property type="evidence" value="ECO:0007669"/>
    <property type="project" value="TreeGrafter"/>
</dbReference>
<keyword evidence="2" id="KW-0328">Glycosyltransferase</keyword>
<gene>
    <name evidence="2" type="ORF">KI809_10205</name>
</gene>
<keyword evidence="1" id="KW-1133">Transmembrane helix</keyword>
<feature type="transmembrane region" description="Helical" evidence="1">
    <location>
        <begin position="320"/>
        <end position="337"/>
    </location>
</feature>
<feature type="transmembrane region" description="Helical" evidence="1">
    <location>
        <begin position="6"/>
        <end position="26"/>
    </location>
</feature>
<dbReference type="EMBL" id="JAHCVJ010000003">
    <property type="protein sequence ID" value="MBT0664671.1"/>
    <property type="molecule type" value="Genomic_DNA"/>
</dbReference>
<comment type="caution">
    <text evidence="2">The sequence shown here is derived from an EMBL/GenBank/DDBJ whole genome shotgun (WGS) entry which is preliminary data.</text>
</comment>
<accession>A0AAW4L8N9</accession>
<feature type="transmembrane region" description="Helical" evidence="1">
    <location>
        <begin position="349"/>
        <end position="366"/>
    </location>
</feature>
<feature type="transmembrane region" description="Helical" evidence="1">
    <location>
        <begin position="249"/>
        <end position="271"/>
    </location>
</feature>
<dbReference type="PANTHER" id="PTHR44216">
    <property type="entry name" value="PROTEIN O-MANNOSYL-TRANSFERASE TMTC2"/>
    <property type="match status" value="1"/>
</dbReference>
<evidence type="ECO:0000313" key="3">
    <source>
        <dbReference type="Proteomes" id="UP000811899"/>
    </source>
</evidence>
<evidence type="ECO:0000313" key="2">
    <source>
        <dbReference type="EMBL" id="MBT0664671.1"/>
    </source>
</evidence>
<feature type="transmembrane region" description="Helical" evidence="1">
    <location>
        <begin position="104"/>
        <end position="125"/>
    </location>
</feature>
<feature type="transmembrane region" description="Helical" evidence="1">
    <location>
        <begin position="283"/>
        <end position="300"/>
    </location>
</feature>
<sequence length="510" mass="57328">MKKFFYIVPIVVAFGIYSVAFNNFFVFDDFIWIHRARTLTQNWSQMFYSEGIYFDPLVYLMFLADSLIAGPDSRWYHAMDLLIHAVNSLLVYRFVNLLSGDEKAGLYGSVLFASSFAIADAVLWPSSRVDLVSVMFSLGTLTLFLKYLRGENSRFLWLACLLFVLALGAKGTPVVVPFILLWFVYAEQKPGDKYLSVAPFGLLVLLYFTLLKIAPNQGVTSFTPGLHLNLRNFSLSLDALFIPERYLEVLNPAITAIVLAVPVIALGLMNFTSESSTRLRRTGVVILAVSLLPVLVLKDFKLATVENPINLLSSPSHRVYLASIGVALIGGGVLRSLEILIKRYSLKGGALATTIILFGVICFNAIEVRERDLLWEGEGDGIRLRLLELLNYRNRIVEDGYVGLSNFPGSRGFLNPMIKAYFNLNKITTEQVQHVGMTFDPEKLKRAERSSFFVMGNDLKLYDLSDQVKNLLLLCRQASLNQARPEYINEINKLTAQINNNIDEILQNNP</sequence>
<dbReference type="PANTHER" id="PTHR44216:SF3">
    <property type="entry name" value="PROTEIN O-MANNOSYL-TRANSFERASE TMTC2"/>
    <property type="match status" value="1"/>
</dbReference>
<feature type="transmembrane region" description="Helical" evidence="1">
    <location>
        <begin position="155"/>
        <end position="185"/>
    </location>
</feature>
<feature type="transmembrane region" description="Helical" evidence="1">
    <location>
        <begin position="197"/>
        <end position="214"/>
    </location>
</feature>
<name>A0AAW4L8N9_9BACT</name>
<dbReference type="InterPro" id="IPR052384">
    <property type="entry name" value="TMTC_O-mannosyltransferase"/>
</dbReference>
<reference evidence="2 3" key="1">
    <citation type="submission" date="2021-05" db="EMBL/GenBank/DDBJ databases">
        <title>The draft genome of Geobacter pelophilus DSM 12255.</title>
        <authorList>
            <person name="Xu Z."/>
            <person name="Masuda Y."/>
            <person name="Itoh H."/>
            <person name="Senoo K."/>
        </authorList>
    </citation>
    <scope>NUCLEOTIDE SEQUENCE [LARGE SCALE GENOMIC DNA]</scope>
    <source>
        <strain evidence="2 3">DSM 12255</strain>
    </source>
</reference>
<dbReference type="Proteomes" id="UP000811899">
    <property type="component" value="Unassembled WGS sequence"/>
</dbReference>
<keyword evidence="2" id="KW-0808">Transferase</keyword>
<dbReference type="EC" id="2.4.-.-" evidence="2"/>
<keyword evidence="1" id="KW-0472">Membrane</keyword>
<dbReference type="AlphaFoldDB" id="A0AAW4L8N9"/>
<protein>
    <submittedName>
        <fullName evidence="2">Glycosyltransferase family 39 protein</fullName>
        <ecNumber evidence="2">2.4.-.-</ecNumber>
    </submittedName>
</protein>
<feature type="transmembrane region" description="Helical" evidence="1">
    <location>
        <begin position="131"/>
        <end position="148"/>
    </location>
</feature>
<dbReference type="RefSeq" id="WP_214171425.1">
    <property type="nucleotide sequence ID" value="NZ_JAHCVJ010000003.1"/>
</dbReference>